<dbReference type="Pfam" id="PF13456">
    <property type="entry name" value="RVT_3"/>
    <property type="match status" value="1"/>
</dbReference>
<dbReference type="InterPro" id="IPR052929">
    <property type="entry name" value="RNase_H-like_EbsB-rel"/>
</dbReference>
<proteinExistence type="predicted"/>
<dbReference type="GO" id="GO:0004523">
    <property type="term" value="F:RNA-DNA hybrid ribonuclease activity"/>
    <property type="evidence" value="ECO:0007669"/>
    <property type="project" value="InterPro"/>
</dbReference>
<gene>
    <name evidence="2" type="ORF">CXB51_009222</name>
</gene>
<dbReference type="PANTHER" id="PTHR47074:SF61">
    <property type="entry name" value="RNASE H TYPE-1 DOMAIN-CONTAINING PROTEIN"/>
    <property type="match status" value="1"/>
</dbReference>
<sequence length="144" mass="15920">MDEFKTSTFSQRQDEWVSPGSDCMKVDFDASFNPITKSSISRVLIRDSLGLIMVASTYPHYGITDAFVAKAQAGEQAINFMVDLGFRLVQVEGDSLTFLDRQANTVVHALAVEGHHFQGSQYWVEEAPQSAYAMIIWGGAGESF</sequence>
<name>A0A8J5Z7Q8_9ROSI</name>
<organism evidence="2 3">
    <name type="scientific">Gossypium anomalum</name>
    <dbReference type="NCBI Taxonomy" id="47600"/>
    <lineage>
        <taxon>Eukaryota</taxon>
        <taxon>Viridiplantae</taxon>
        <taxon>Streptophyta</taxon>
        <taxon>Embryophyta</taxon>
        <taxon>Tracheophyta</taxon>
        <taxon>Spermatophyta</taxon>
        <taxon>Magnoliopsida</taxon>
        <taxon>eudicotyledons</taxon>
        <taxon>Gunneridae</taxon>
        <taxon>Pentapetalae</taxon>
        <taxon>rosids</taxon>
        <taxon>malvids</taxon>
        <taxon>Malvales</taxon>
        <taxon>Malvaceae</taxon>
        <taxon>Malvoideae</taxon>
        <taxon>Gossypium</taxon>
    </lineage>
</organism>
<evidence type="ECO:0000259" key="1">
    <source>
        <dbReference type="Pfam" id="PF13456"/>
    </source>
</evidence>
<dbReference type="InterPro" id="IPR002156">
    <property type="entry name" value="RNaseH_domain"/>
</dbReference>
<evidence type="ECO:0000313" key="3">
    <source>
        <dbReference type="Proteomes" id="UP000701853"/>
    </source>
</evidence>
<evidence type="ECO:0000313" key="2">
    <source>
        <dbReference type="EMBL" id="KAG8496273.1"/>
    </source>
</evidence>
<dbReference type="EMBL" id="JAHUZN010000004">
    <property type="protein sequence ID" value="KAG8496273.1"/>
    <property type="molecule type" value="Genomic_DNA"/>
</dbReference>
<reference evidence="2 3" key="1">
    <citation type="journal article" date="2021" name="bioRxiv">
        <title>The Gossypium anomalum genome as a resource for cotton improvement and evolutionary analysis of hybrid incompatibility.</title>
        <authorList>
            <person name="Grover C.E."/>
            <person name="Yuan D."/>
            <person name="Arick M.A."/>
            <person name="Miller E.R."/>
            <person name="Hu G."/>
            <person name="Peterson D.G."/>
            <person name="Wendel J.F."/>
            <person name="Udall J.A."/>
        </authorList>
    </citation>
    <scope>NUCLEOTIDE SEQUENCE [LARGE SCALE GENOMIC DNA]</scope>
    <source>
        <strain evidence="2">JFW-Udall</strain>
        <tissue evidence="2">Leaf</tissue>
    </source>
</reference>
<dbReference type="PANTHER" id="PTHR47074">
    <property type="entry name" value="BNAC02G40300D PROTEIN"/>
    <property type="match status" value="1"/>
</dbReference>
<feature type="domain" description="RNase H type-1" evidence="1">
    <location>
        <begin position="28"/>
        <end position="97"/>
    </location>
</feature>
<dbReference type="AlphaFoldDB" id="A0A8J5Z7Q8"/>
<comment type="caution">
    <text evidence="2">The sequence shown here is derived from an EMBL/GenBank/DDBJ whole genome shotgun (WGS) entry which is preliminary data.</text>
</comment>
<dbReference type="GO" id="GO:0003676">
    <property type="term" value="F:nucleic acid binding"/>
    <property type="evidence" value="ECO:0007669"/>
    <property type="project" value="InterPro"/>
</dbReference>
<dbReference type="OrthoDB" id="993362at2759"/>
<accession>A0A8J5Z7Q8</accession>
<dbReference type="Proteomes" id="UP000701853">
    <property type="component" value="Chromosome 4"/>
</dbReference>
<protein>
    <recommendedName>
        <fullName evidence="1">RNase H type-1 domain-containing protein</fullName>
    </recommendedName>
</protein>
<keyword evidence="3" id="KW-1185">Reference proteome</keyword>